<keyword evidence="5" id="KW-0675">Receptor</keyword>
<protein>
    <recommendedName>
        <fullName evidence="7">G-protein coupled receptors family 1 profile domain-containing protein</fullName>
    </recommendedName>
</protein>
<gene>
    <name evidence="8" type="ORF">OS493_029766</name>
</gene>
<keyword evidence="4 6" id="KW-0472">Membrane</keyword>
<evidence type="ECO:0000256" key="6">
    <source>
        <dbReference type="SAM" id="Phobius"/>
    </source>
</evidence>
<dbReference type="GO" id="GO:0004930">
    <property type="term" value="F:G protein-coupled receptor activity"/>
    <property type="evidence" value="ECO:0007669"/>
    <property type="project" value="UniProtKB-KW"/>
</dbReference>
<dbReference type="Gene3D" id="1.20.1070.10">
    <property type="entry name" value="Rhodopsin 7-helix transmembrane proteins"/>
    <property type="match status" value="1"/>
</dbReference>
<dbReference type="EMBL" id="MU826856">
    <property type="protein sequence ID" value="KAJ7370777.1"/>
    <property type="molecule type" value="Genomic_DNA"/>
</dbReference>
<dbReference type="PRINTS" id="PR00237">
    <property type="entry name" value="GPCRRHODOPSN"/>
</dbReference>
<sequence>MAYNTTTASPDMHMHDDSGEPHLALRVSMGIIAVLSICGNGLLIVVLLRNRALLRSSYNVLILSLAVTDMTTGMGLILTPQYIIGIHNFPIPSGLAGELFCRIVVSYYLLFTLGIVSVYTITCLSLERWFAVAKPAKYRAGFKSYRIYVMVVAVWLVSFLFNAPHLFEMKLASDNHCVWVSLTEGNIRKGVALVEFLGKFLVPLIITTMSFLSLWMKVKDSPALFQTNKGKAGVRLLRMCAIIAVVLAICWFPNQIYYLLFKFDITQMDTAVHQVTVVMCMGNSTLNPFIYCATNPSYRKNFVEFICPWKVGYGLGEVPSEADKRADRLSGSTMVPVKSQCAPHTVTSMSRSDEYFTRSASELRI</sequence>
<evidence type="ECO:0000256" key="5">
    <source>
        <dbReference type="RuleBase" id="RU000688"/>
    </source>
</evidence>
<organism evidence="8 9">
    <name type="scientific">Desmophyllum pertusum</name>
    <dbReference type="NCBI Taxonomy" id="174260"/>
    <lineage>
        <taxon>Eukaryota</taxon>
        <taxon>Metazoa</taxon>
        <taxon>Cnidaria</taxon>
        <taxon>Anthozoa</taxon>
        <taxon>Hexacorallia</taxon>
        <taxon>Scleractinia</taxon>
        <taxon>Caryophylliina</taxon>
        <taxon>Caryophylliidae</taxon>
        <taxon>Desmophyllum</taxon>
    </lineage>
</organism>
<dbReference type="PANTHER" id="PTHR45698:SF1">
    <property type="entry name" value="TRACE AMINE-ASSOCIATED RECEPTOR 13C-LIKE"/>
    <property type="match status" value="1"/>
</dbReference>
<keyword evidence="5" id="KW-0807">Transducer</keyword>
<dbReference type="OrthoDB" id="10042731at2759"/>
<evidence type="ECO:0000313" key="8">
    <source>
        <dbReference type="EMBL" id="KAJ7370777.1"/>
    </source>
</evidence>
<dbReference type="PROSITE" id="PS50262">
    <property type="entry name" value="G_PROTEIN_RECEP_F1_2"/>
    <property type="match status" value="1"/>
</dbReference>
<evidence type="ECO:0000256" key="1">
    <source>
        <dbReference type="ARBA" id="ARBA00004370"/>
    </source>
</evidence>
<dbReference type="Proteomes" id="UP001163046">
    <property type="component" value="Unassembled WGS sequence"/>
</dbReference>
<feature type="transmembrane region" description="Helical" evidence="6">
    <location>
        <begin position="60"/>
        <end position="84"/>
    </location>
</feature>
<feature type="transmembrane region" description="Helical" evidence="6">
    <location>
        <begin position="196"/>
        <end position="215"/>
    </location>
</feature>
<evidence type="ECO:0000256" key="2">
    <source>
        <dbReference type="ARBA" id="ARBA00022692"/>
    </source>
</evidence>
<dbReference type="SUPFAM" id="SSF81321">
    <property type="entry name" value="Family A G protein-coupled receptor-like"/>
    <property type="match status" value="1"/>
</dbReference>
<feature type="transmembrane region" description="Helical" evidence="6">
    <location>
        <begin position="104"/>
        <end position="126"/>
    </location>
</feature>
<dbReference type="PANTHER" id="PTHR45698">
    <property type="entry name" value="TRACE AMINE-ASSOCIATED RECEPTOR 19N-RELATED"/>
    <property type="match status" value="1"/>
</dbReference>
<keyword evidence="5" id="KW-0297">G-protein coupled receptor</keyword>
<dbReference type="CDD" id="cd00637">
    <property type="entry name" value="7tm_classA_rhodopsin-like"/>
    <property type="match status" value="1"/>
</dbReference>
<keyword evidence="9" id="KW-1185">Reference proteome</keyword>
<comment type="caution">
    <text evidence="8">The sequence shown here is derived from an EMBL/GenBank/DDBJ whole genome shotgun (WGS) entry which is preliminary data.</text>
</comment>
<keyword evidence="3 6" id="KW-1133">Transmembrane helix</keyword>
<comment type="subcellular location">
    <subcellularLocation>
        <location evidence="1">Membrane</location>
    </subcellularLocation>
</comment>
<evidence type="ECO:0000256" key="3">
    <source>
        <dbReference type="ARBA" id="ARBA00022989"/>
    </source>
</evidence>
<dbReference type="AlphaFoldDB" id="A0A9W9YWJ9"/>
<dbReference type="GO" id="GO:0016020">
    <property type="term" value="C:membrane"/>
    <property type="evidence" value="ECO:0007669"/>
    <property type="project" value="UniProtKB-SubCell"/>
</dbReference>
<evidence type="ECO:0000313" key="9">
    <source>
        <dbReference type="Proteomes" id="UP001163046"/>
    </source>
</evidence>
<keyword evidence="2 5" id="KW-0812">Transmembrane</keyword>
<accession>A0A9W9YWJ9</accession>
<dbReference type="InterPro" id="IPR017452">
    <property type="entry name" value="GPCR_Rhodpsn_7TM"/>
</dbReference>
<dbReference type="InterPro" id="IPR000276">
    <property type="entry name" value="GPCR_Rhodpsn"/>
</dbReference>
<dbReference type="Pfam" id="PF00001">
    <property type="entry name" value="7tm_1"/>
    <property type="match status" value="1"/>
</dbReference>
<feature type="transmembrane region" description="Helical" evidence="6">
    <location>
        <begin position="147"/>
        <end position="167"/>
    </location>
</feature>
<dbReference type="PROSITE" id="PS00237">
    <property type="entry name" value="G_PROTEIN_RECEP_F1_1"/>
    <property type="match status" value="1"/>
</dbReference>
<proteinExistence type="inferred from homology"/>
<comment type="similarity">
    <text evidence="5">Belongs to the G-protein coupled receptor 1 family.</text>
</comment>
<feature type="transmembrane region" description="Helical" evidence="6">
    <location>
        <begin position="236"/>
        <end position="260"/>
    </location>
</feature>
<evidence type="ECO:0000256" key="4">
    <source>
        <dbReference type="ARBA" id="ARBA00023136"/>
    </source>
</evidence>
<feature type="transmembrane region" description="Helical" evidence="6">
    <location>
        <begin position="23"/>
        <end position="48"/>
    </location>
</feature>
<reference evidence="8" key="1">
    <citation type="submission" date="2023-01" db="EMBL/GenBank/DDBJ databases">
        <title>Genome assembly of the deep-sea coral Lophelia pertusa.</title>
        <authorList>
            <person name="Herrera S."/>
            <person name="Cordes E."/>
        </authorList>
    </citation>
    <scope>NUCLEOTIDE SEQUENCE</scope>
    <source>
        <strain evidence="8">USNM1676648</strain>
        <tissue evidence="8">Polyp</tissue>
    </source>
</reference>
<name>A0A9W9YWJ9_9CNID</name>
<feature type="domain" description="G-protein coupled receptors family 1 profile" evidence="7">
    <location>
        <begin position="39"/>
        <end position="291"/>
    </location>
</feature>
<evidence type="ECO:0000259" key="7">
    <source>
        <dbReference type="PROSITE" id="PS50262"/>
    </source>
</evidence>